<dbReference type="GO" id="GO:0006567">
    <property type="term" value="P:L-threonine catabolic process"/>
    <property type="evidence" value="ECO:0007669"/>
    <property type="project" value="TreeGrafter"/>
</dbReference>
<dbReference type="GeneID" id="9583810"/>
<dbReference type="PANTHER" id="PTHR48078:SF6">
    <property type="entry name" value="L-THREONINE DEHYDRATASE CATABOLIC TDCB"/>
    <property type="match status" value="1"/>
</dbReference>
<evidence type="ECO:0000256" key="3">
    <source>
        <dbReference type="ARBA" id="ARBA00023239"/>
    </source>
</evidence>
<dbReference type="GO" id="GO:0004794">
    <property type="term" value="F:threonine deaminase activity"/>
    <property type="evidence" value="ECO:0007669"/>
    <property type="project" value="TreeGrafter"/>
</dbReference>
<sequence length="385" mass="41816">MPAVETAPITGVNYTPEEVIHTPEEVIHAYQEIHDFVDCTPLHKVESNSTLAKFLNTRVSDAAPNVSIELYFKLENLQRTNSFKIRGLMCCLSRMSDERLKRGIVVLSTGNHAFASGYAASLLSRMRGIQIPVHAFMPPTASKTKVYLAESQGVQVHLSGNSVTECMRTAEAFAESLGTSVLAPADDYDIIRGHGSVGIEIIDQMQKHENFGATKPDAILVPTSGAALLAGTAVYCQPHGVNVYGTEPAKGSADLLAGRKSGKRREMVDSSVNTIADGLRSCVAPRAWPVVSNKTYVRDVFGVNDEQIRQALKFFVAETKTLAETSEVVPLAALLFSEECKEELGRLANNAENGKLRLVVVVTGGNVSLEAMVEVLMLDPRKNHY</sequence>
<dbReference type="InterPro" id="IPR050147">
    <property type="entry name" value="Ser/Thr_Dehydratase"/>
</dbReference>
<dbReference type="EMBL" id="ACYE01000337">
    <property type="protein sequence ID" value="EFE39416.1"/>
    <property type="molecule type" value="Genomic_DNA"/>
</dbReference>
<dbReference type="SUPFAM" id="SSF53686">
    <property type="entry name" value="Tryptophan synthase beta subunit-like PLP-dependent enzymes"/>
    <property type="match status" value="1"/>
</dbReference>
<gene>
    <name evidence="5" type="ORF">TRV_05903</name>
</gene>
<dbReference type="PANTHER" id="PTHR48078">
    <property type="entry name" value="THREONINE DEHYDRATASE, MITOCHONDRIAL-RELATED"/>
    <property type="match status" value="1"/>
</dbReference>
<evidence type="ECO:0000256" key="1">
    <source>
        <dbReference type="ARBA" id="ARBA00001933"/>
    </source>
</evidence>
<reference evidence="6" key="1">
    <citation type="journal article" date="2011" name="Genome Biol.">
        <title>Comparative and functional genomics provide insights into the pathogenicity of dermatophytic fungi.</title>
        <authorList>
            <person name="Burmester A."/>
            <person name="Shelest E."/>
            <person name="Gloeckner G."/>
            <person name="Heddergott C."/>
            <person name="Schindler S."/>
            <person name="Staib P."/>
            <person name="Heidel A."/>
            <person name="Felder M."/>
            <person name="Petzold A."/>
            <person name="Szafranski K."/>
            <person name="Feuermann M."/>
            <person name="Pedruzzi I."/>
            <person name="Priebe S."/>
            <person name="Groth M."/>
            <person name="Winkler R."/>
            <person name="Li W."/>
            <person name="Kniemeyer O."/>
            <person name="Schroeckh V."/>
            <person name="Hertweck C."/>
            <person name="Hube B."/>
            <person name="White T.C."/>
            <person name="Platzer M."/>
            <person name="Guthke R."/>
            <person name="Heitman J."/>
            <person name="Woestemeyer J."/>
            <person name="Zipfel P.F."/>
            <person name="Monod M."/>
            <person name="Brakhage A.A."/>
        </authorList>
    </citation>
    <scope>NUCLEOTIDE SEQUENCE [LARGE SCALE GENOMIC DNA]</scope>
    <source>
        <strain evidence="6">HKI 0517</strain>
    </source>
</reference>
<dbReference type="KEGG" id="tve:TRV_05903"/>
<evidence type="ECO:0000313" key="6">
    <source>
        <dbReference type="Proteomes" id="UP000008383"/>
    </source>
</evidence>
<comment type="cofactor">
    <cofactor evidence="1">
        <name>pyridoxal 5'-phosphate</name>
        <dbReference type="ChEBI" id="CHEBI:597326"/>
    </cofactor>
</comment>
<dbReference type="RefSeq" id="XP_003020040.1">
    <property type="nucleotide sequence ID" value="XM_003019994.1"/>
</dbReference>
<dbReference type="HOGENOM" id="CLU_021152_4_2_1"/>
<dbReference type="Pfam" id="PF00291">
    <property type="entry name" value="PALP"/>
    <property type="match status" value="1"/>
</dbReference>
<dbReference type="Proteomes" id="UP000008383">
    <property type="component" value="Unassembled WGS sequence"/>
</dbReference>
<dbReference type="GO" id="GO:0030170">
    <property type="term" value="F:pyridoxal phosphate binding"/>
    <property type="evidence" value="ECO:0007669"/>
    <property type="project" value="InterPro"/>
</dbReference>
<dbReference type="AlphaFoldDB" id="D4DFF4"/>
<dbReference type="OrthoDB" id="4418812at2759"/>
<dbReference type="GO" id="GO:0009097">
    <property type="term" value="P:isoleucine biosynthetic process"/>
    <property type="evidence" value="ECO:0007669"/>
    <property type="project" value="TreeGrafter"/>
</dbReference>
<dbReference type="GO" id="GO:0003941">
    <property type="term" value="F:L-serine ammonia-lyase activity"/>
    <property type="evidence" value="ECO:0007669"/>
    <property type="project" value="TreeGrafter"/>
</dbReference>
<protein>
    <recommendedName>
        <fullName evidence="4">Tryptophan synthase beta chain-like PALP domain-containing protein</fullName>
    </recommendedName>
</protein>
<dbReference type="PROSITE" id="PS00165">
    <property type="entry name" value="DEHYDRATASE_SER_THR"/>
    <property type="match status" value="1"/>
</dbReference>
<keyword evidence="3" id="KW-0456">Lyase</keyword>
<accession>D4DFF4</accession>
<dbReference type="InterPro" id="IPR001926">
    <property type="entry name" value="TrpB-like_PALP"/>
</dbReference>
<evidence type="ECO:0000256" key="2">
    <source>
        <dbReference type="ARBA" id="ARBA00022898"/>
    </source>
</evidence>
<dbReference type="InterPro" id="IPR036052">
    <property type="entry name" value="TrpB-like_PALP_sf"/>
</dbReference>
<feature type="domain" description="Tryptophan synthase beta chain-like PALP" evidence="4">
    <location>
        <begin position="63"/>
        <end position="339"/>
    </location>
</feature>
<organism evidence="5 6">
    <name type="scientific">Trichophyton verrucosum (strain HKI 0517)</name>
    <dbReference type="NCBI Taxonomy" id="663202"/>
    <lineage>
        <taxon>Eukaryota</taxon>
        <taxon>Fungi</taxon>
        <taxon>Dikarya</taxon>
        <taxon>Ascomycota</taxon>
        <taxon>Pezizomycotina</taxon>
        <taxon>Eurotiomycetes</taxon>
        <taxon>Eurotiomycetidae</taxon>
        <taxon>Onygenales</taxon>
        <taxon>Arthrodermataceae</taxon>
        <taxon>Trichophyton</taxon>
    </lineage>
</organism>
<dbReference type="InterPro" id="IPR000634">
    <property type="entry name" value="Ser/Thr_deHydtase_PyrdxlP-BS"/>
</dbReference>
<dbReference type="Gene3D" id="3.40.50.1100">
    <property type="match status" value="2"/>
</dbReference>
<keyword evidence="2" id="KW-0663">Pyridoxal phosphate</keyword>
<comment type="caution">
    <text evidence="5">The sequence shown here is derived from an EMBL/GenBank/DDBJ whole genome shotgun (WGS) entry which is preliminary data.</text>
</comment>
<dbReference type="GO" id="GO:0006565">
    <property type="term" value="P:L-serine catabolic process"/>
    <property type="evidence" value="ECO:0007669"/>
    <property type="project" value="TreeGrafter"/>
</dbReference>
<evidence type="ECO:0000259" key="4">
    <source>
        <dbReference type="Pfam" id="PF00291"/>
    </source>
</evidence>
<evidence type="ECO:0000313" key="5">
    <source>
        <dbReference type="EMBL" id="EFE39416.1"/>
    </source>
</evidence>
<name>D4DFF4_TRIVH</name>
<keyword evidence="6" id="KW-1185">Reference proteome</keyword>
<proteinExistence type="predicted"/>